<feature type="transmembrane region" description="Helical" evidence="5">
    <location>
        <begin position="263"/>
        <end position="283"/>
    </location>
</feature>
<keyword evidence="8" id="KW-1185">Reference proteome</keyword>
<feature type="transmembrane region" description="Helical" evidence="5">
    <location>
        <begin position="383"/>
        <end position="407"/>
    </location>
</feature>
<feature type="transmembrane region" description="Helical" evidence="5">
    <location>
        <begin position="52"/>
        <end position="74"/>
    </location>
</feature>
<feature type="transmembrane region" description="Helical" evidence="5">
    <location>
        <begin position="414"/>
        <end position="436"/>
    </location>
</feature>
<evidence type="ECO:0000259" key="6">
    <source>
        <dbReference type="Pfam" id="PF04932"/>
    </source>
</evidence>
<proteinExistence type="predicted"/>
<accession>A0ABZ2I5G2</accession>
<name>A0ABZ2I5G2_9HYPH</name>
<dbReference type="PANTHER" id="PTHR37422:SF23">
    <property type="entry name" value="TEICHURONIC ACID BIOSYNTHESIS PROTEIN TUAE"/>
    <property type="match status" value="1"/>
</dbReference>
<keyword evidence="7" id="KW-0436">Ligase</keyword>
<feature type="transmembrane region" description="Helical" evidence="5">
    <location>
        <begin position="27"/>
        <end position="46"/>
    </location>
</feature>
<feature type="transmembrane region" description="Helical" evidence="5">
    <location>
        <begin position="442"/>
        <end position="460"/>
    </location>
</feature>
<feature type="transmembrane region" description="Helical" evidence="5">
    <location>
        <begin position="237"/>
        <end position="257"/>
    </location>
</feature>
<feature type="transmembrane region" description="Helical" evidence="5">
    <location>
        <begin position="160"/>
        <end position="180"/>
    </location>
</feature>
<dbReference type="GO" id="GO:0016874">
    <property type="term" value="F:ligase activity"/>
    <property type="evidence" value="ECO:0007669"/>
    <property type="project" value="UniProtKB-KW"/>
</dbReference>
<keyword evidence="4 5" id="KW-0472">Membrane</keyword>
<feature type="transmembrane region" description="Helical" evidence="5">
    <location>
        <begin position="290"/>
        <end position="309"/>
    </location>
</feature>
<feature type="domain" description="O-antigen ligase-related" evidence="6">
    <location>
        <begin position="249"/>
        <end position="386"/>
    </location>
</feature>
<dbReference type="RefSeq" id="WP_338608593.1">
    <property type="nucleotide sequence ID" value="NZ_CP146275.1"/>
</dbReference>
<feature type="transmembrane region" description="Helical" evidence="5">
    <location>
        <begin position="208"/>
        <end position="225"/>
    </location>
</feature>
<dbReference type="Pfam" id="PF04932">
    <property type="entry name" value="Wzy_C"/>
    <property type="match status" value="1"/>
</dbReference>
<dbReference type="EMBL" id="CP146275">
    <property type="protein sequence ID" value="WWT33171.1"/>
    <property type="molecule type" value="Genomic_DNA"/>
</dbReference>
<keyword evidence="2 5" id="KW-0812">Transmembrane</keyword>
<evidence type="ECO:0000256" key="1">
    <source>
        <dbReference type="ARBA" id="ARBA00004141"/>
    </source>
</evidence>
<reference evidence="7 8" key="1">
    <citation type="submission" date="2024-02" db="EMBL/GenBank/DDBJ databases">
        <title>Complete genome sequence of Pelagibacterium nitratireducens ZH15.</title>
        <authorList>
            <person name="Zhao L.H."/>
        </authorList>
    </citation>
    <scope>NUCLEOTIDE SEQUENCE [LARGE SCALE GENOMIC DNA]</scope>
    <source>
        <strain evidence="7 8">ZH15</strain>
    </source>
</reference>
<gene>
    <name evidence="7" type="ORF">V6617_01490</name>
</gene>
<protein>
    <submittedName>
        <fullName evidence="7">O-antigen ligase family protein</fullName>
    </submittedName>
</protein>
<feature type="transmembrane region" description="Helical" evidence="5">
    <location>
        <begin position="126"/>
        <end position="148"/>
    </location>
</feature>
<dbReference type="PANTHER" id="PTHR37422">
    <property type="entry name" value="TEICHURONIC ACID BIOSYNTHESIS PROTEIN TUAE"/>
    <property type="match status" value="1"/>
</dbReference>
<keyword evidence="3 5" id="KW-1133">Transmembrane helix</keyword>
<evidence type="ECO:0000256" key="5">
    <source>
        <dbReference type="SAM" id="Phobius"/>
    </source>
</evidence>
<feature type="transmembrane region" description="Helical" evidence="5">
    <location>
        <begin position="86"/>
        <end position="106"/>
    </location>
</feature>
<evidence type="ECO:0000313" key="7">
    <source>
        <dbReference type="EMBL" id="WWT33171.1"/>
    </source>
</evidence>
<evidence type="ECO:0000256" key="3">
    <source>
        <dbReference type="ARBA" id="ARBA00022989"/>
    </source>
</evidence>
<evidence type="ECO:0000256" key="2">
    <source>
        <dbReference type="ARBA" id="ARBA00022692"/>
    </source>
</evidence>
<comment type="subcellular location">
    <subcellularLocation>
        <location evidence="1">Membrane</location>
        <topology evidence="1">Multi-pass membrane protein</topology>
    </subcellularLocation>
</comment>
<organism evidence="7 8">
    <name type="scientific">Pelagibacterium nitratireducens</name>
    <dbReference type="NCBI Taxonomy" id="1046114"/>
    <lineage>
        <taxon>Bacteria</taxon>
        <taxon>Pseudomonadati</taxon>
        <taxon>Pseudomonadota</taxon>
        <taxon>Alphaproteobacteria</taxon>
        <taxon>Hyphomicrobiales</taxon>
        <taxon>Devosiaceae</taxon>
        <taxon>Pelagibacterium</taxon>
    </lineage>
</organism>
<sequence>MTTDISGFEITRATTGGRRAKSGQARLNHVLAIVLIAFLFLAPIPLGANRPVFWAINGLVVGAAGIIYGIMMVWRRETFRIALSDVAILAGLWFVLCLYAIIQFALPVTTVFEAPGIEVTSSTLSIAPGSSLHSVVQFLTFGIFFFLVLQVSANRERARFIAIALFWVTVVHALYGLLALTQFGDTVLFLEKWAYLGSATGTFVNRNSYATFMAFGLVLGTALAAQALEKGLESRQVPIASIMMVLVGLSFLLVALYSTQSRMGLAAGLAGSLVVAVGFALKVGRRLPRLSLTMAVLGLVLTVAAAVLFGSGTFERLGSVEQSFDVRAALYWQVVDMISSRPFLGFGGGSFEAAFPLFHALPVSPDLVWDKAHSTYLALWMEYGVIFGSIPLIVVFGIALRCIALVIRRRSDWVLPLASLGIIITAALHSLVDFSLEMEANALFFAALLALGLASITEYGRRQKAQ</sequence>
<evidence type="ECO:0000256" key="4">
    <source>
        <dbReference type="ARBA" id="ARBA00023136"/>
    </source>
</evidence>
<evidence type="ECO:0000313" key="8">
    <source>
        <dbReference type="Proteomes" id="UP001369958"/>
    </source>
</evidence>
<dbReference type="InterPro" id="IPR051533">
    <property type="entry name" value="WaaL-like"/>
</dbReference>
<dbReference type="InterPro" id="IPR007016">
    <property type="entry name" value="O-antigen_ligase-rel_domated"/>
</dbReference>
<dbReference type="Proteomes" id="UP001369958">
    <property type="component" value="Chromosome"/>
</dbReference>